<sequence length="318" mass="35743">ESFLRSMLAGFSFISLLLLDSSPLASAGRQHTVSALMVTLSQFPMHDFEAMLEAGVKRLIFGYCIARASGTVDDLGSINATFMSEIHDLTQKYKAEVYLGVSPFFLDGEDTSRFEKGFAESVPKLFKTYYLDGLMVLPAPAPKYVHVVQIMGDIVRATYTWKQNRAVAALKFGSDDDSWSFIKQVDVLPHFHYAICYLDNHYISPKIYKSLAWADEVLQKWDNMTRRPSLLELEIIPVGRSTAGDYFSYRELVQKGAPTEGSGEFEGYYYDSQTQIDAKARLVTSVNMQGITFVDVGDDLPVRDNRSLLRTAIRAFHG</sequence>
<dbReference type="OMA" id="HTLAKHY"/>
<evidence type="ECO:0000313" key="2">
    <source>
        <dbReference type="EMBL" id="KAF4695232.1"/>
    </source>
</evidence>
<dbReference type="EMBL" id="JABANO010039172">
    <property type="protein sequence ID" value="KAF4695232.1"/>
    <property type="molecule type" value="Genomic_DNA"/>
</dbReference>
<feature type="non-terminal residue" evidence="2">
    <location>
        <position position="318"/>
    </location>
</feature>
<dbReference type="AlphaFoldDB" id="A0A7J6PGX7"/>
<name>A0A7J6PGX7_PEROL</name>
<comment type="caution">
    <text evidence="2">The sequence shown here is derived from an EMBL/GenBank/DDBJ whole genome shotgun (WGS) entry which is preliminary data.</text>
</comment>
<proteinExistence type="predicted"/>
<feature type="signal peptide" evidence="1">
    <location>
        <begin position="1"/>
        <end position="27"/>
    </location>
</feature>
<organism evidence="2 3">
    <name type="scientific">Perkinsus olseni</name>
    <name type="common">Perkinsus atlanticus</name>
    <dbReference type="NCBI Taxonomy" id="32597"/>
    <lineage>
        <taxon>Eukaryota</taxon>
        <taxon>Sar</taxon>
        <taxon>Alveolata</taxon>
        <taxon>Perkinsozoa</taxon>
        <taxon>Perkinsea</taxon>
        <taxon>Perkinsida</taxon>
        <taxon>Perkinsidae</taxon>
        <taxon>Perkinsus</taxon>
    </lineage>
</organism>
<accession>A0A7J6PGX7</accession>
<gene>
    <name evidence="2" type="ORF">FOZ63_003537</name>
</gene>
<feature type="chain" id="PRO_5029613490" evidence="1">
    <location>
        <begin position="28"/>
        <end position="318"/>
    </location>
</feature>
<evidence type="ECO:0000256" key="1">
    <source>
        <dbReference type="SAM" id="SignalP"/>
    </source>
</evidence>
<protein>
    <submittedName>
        <fullName evidence="2">Uncharacterized protein</fullName>
    </submittedName>
</protein>
<dbReference type="Proteomes" id="UP000553632">
    <property type="component" value="Unassembled WGS sequence"/>
</dbReference>
<evidence type="ECO:0000313" key="3">
    <source>
        <dbReference type="Proteomes" id="UP000553632"/>
    </source>
</evidence>
<keyword evidence="3" id="KW-1185">Reference proteome</keyword>
<keyword evidence="1" id="KW-0732">Signal</keyword>
<reference evidence="2 3" key="1">
    <citation type="submission" date="2020-04" db="EMBL/GenBank/DDBJ databases">
        <title>Perkinsus olseni comparative genomics.</title>
        <authorList>
            <person name="Bogema D.R."/>
        </authorList>
    </citation>
    <scope>NUCLEOTIDE SEQUENCE [LARGE SCALE GENOMIC DNA]</scope>
    <source>
        <strain evidence="2 3">ATCC PRA-207</strain>
    </source>
</reference>